<dbReference type="InterPro" id="IPR058193">
    <property type="entry name" value="VanY/YodJ_core_dom"/>
</dbReference>
<sequence>MSGLAEQVVALGVIALAQLPQPQDLQASQASGDPDSIHVLVNRQNPLEPVDYSPDDLAEVGVRTSEPEPVYLREEAAEAAEKLFEEASDDGVSLAATSGYRSFESQARLYSARYAEHGVEPTDEFAARPGYSEHQTGLAVDVISIDNPECILGECFHETPEFDWLEDGADDFGFVIRYPEGMEDITGFAYEPWHLRYVGTETAAEVAERDLTLEEYWREPAAPEYDDPEPDPEHLRR</sequence>
<dbReference type="GO" id="GO:0006508">
    <property type="term" value="P:proteolysis"/>
    <property type="evidence" value="ECO:0007669"/>
    <property type="project" value="InterPro"/>
</dbReference>
<dbReference type="SUPFAM" id="SSF55166">
    <property type="entry name" value="Hedgehog/DD-peptidase"/>
    <property type="match status" value="1"/>
</dbReference>
<dbReference type="Pfam" id="PF02557">
    <property type="entry name" value="VanY"/>
    <property type="match status" value="1"/>
</dbReference>
<evidence type="ECO:0000256" key="1">
    <source>
        <dbReference type="SAM" id="MobiDB-lite"/>
    </source>
</evidence>
<keyword evidence="3" id="KW-0121">Carboxypeptidase</keyword>
<dbReference type="OrthoDB" id="9792074at2"/>
<dbReference type="PANTHER" id="PTHR34385">
    <property type="entry name" value="D-ALANYL-D-ALANINE CARBOXYPEPTIDASE"/>
    <property type="match status" value="1"/>
</dbReference>
<dbReference type="InterPro" id="IPR052179">
    <property type="entry name" value="DD-CPase-like"/>
</dbReference>
<evidence type="ECO:0000313" key="4">
    <source>
        <dbReference type="Proteomes" id="UP000266615"/>
    </source>
</evidence>
<accession>A0A3A4G138</accession>
<protein>
    <submittedName>
        <fullName evidence="3">D-alanyl-D-alanine carboxypeptidase family protein</fullName>
    </submittedName>
</protein>
<dbReference type="GO" id="GO:0004180">
    <property type="term" value="F:carboxypeptidase activity"/>
    <property type="evidence" value="ECO:0007669"/>
    <property type="project" value="UniProtKB-KW"/>
</dbReference>
<dbReference type="PANTHER" id="PTHR34385:SF1">
    <property type="entry name" value="PEPTIDOGLYCAN L-ALANYL-D-GLUTAMATE ENDOPEPTIDASE CWLK"/>
    <property type="match status" value="1"/>
</dbReference>
<organism evidence="3 4">
    <name type="scientific">Nesterenkonia natronophila</name>
    <dbReference type="NCBI Taxonomy" id="2174932"/>
    <lineage>
        <taxon>Bacteria</taxon>
        <taxon>Bacillati</taxon>
        <taxon>Actinomycetota</taxon>
        <taxon>Actinomycetes</taxon>
        <taxon>Micrococcales</taxon>
        <taxon>Micrococcaceae</taxon>
        <taxon>Nesterenkonia</taxon>
    </lineage>
</organism>
<dbReference type="RefSeq" id="WP_119902516.1">
    <property type="nucleotide sequence ID" value="NZ_QYZP01000002.1"/>
</dbReference>
<dbReference type="Gene3D" id="3.30.1380.10">
    <property type="match status" value="1"/>
</dbReference>
<dbReference type="InterPro" id="IPR003709">
    <property type="entry name" value="VanY-like_core_dom"/>
</dbReference>
<proteinExistence type="predicted"/>
<feature type="region of interest" description="Disordered" evidence="1">
    <location>
        <begin position="217"/>
        <end position="237"/>
    </location>
</feature>
<dbReference type="Proteomes" id="UP000266615">
    <property type="component" value="Unassembled WGS sequence"/>
</dbReference>
<dbReference type="InterPro" id="IPR009045">
    <property type="entry name" value="Zn_M74/Hedgehog-like"/>
</dbReference>
<keyword evidence="4" id="KW-1185">Reference proteome</keyword>
<dbReference type="CDD" id="cd14852">
    <property type="entry name" value="LD-carboxypeptidase"/>
    <property type="match status" value="1"/>
</dbReference>
<reference evidence="3 4" key="1">
    <citation type="submission" date="2018-09" db="EMBL/GenBank/DDBJ databases">
        <title>Nesterenkonia natronophila sp. nov., an alkaliphilic actinobacteriume isolated from a soda lake, and emended description of the genus Nesterenkonia.</title>
        <authorList>
            <person name="Menes R.J."/>
            <person name="Iriarte A."/>
        </authorList>
    </citation>
    <scope>NUCLEOTIDE SEQUENCE [LARGE SCALE GENOMIC DNA]</scope>
    <source>
        <strain evidence="3 4">M8</strain>
    </source>
</reference>
<keyword evidence="3" id="KW-0378">Hydrolase</keyword>
<keyword evidence="3" id="KW-0645">Protease</keyword>
<dbReference type="AlphaFoldDB" id="A0A3A4G138"/>
<gene>
    <name evidence="3" type="ORF">D3250_06235</name>
</gene>
<evidence type="ECO:0000313" key="3">
    <source>
        <dbReference type="EMBL" id="RJN31729.1"/>
    </source>
</evidence>
<comment type="caution">
    <text evidence="3">The sequence shown here is derived from an EMBL/GenBank/DDBJ whole genome shotgun (WGS) entry which is preliminary data.</text>
</comment>
<dbReference type="EMBL" id="QYZP01000002">
    <property type="protein sequence ID" value="RJN31729.1"/>
    <property type="molecule type" value="Genomic_DNA"/>
</dbReference>
<evidence type="ECO:0000259" key="2">
    <source>
        <dbReference type="Pfam" id="PF02557"/>
    </source>
</evidence>
<name>A0A3A4G138_9MICC</name>
<feature type="domain" description="D-alanyl-D-alanine carboxypeptidase-like core" evidence="2">
    <location>
        <begin position="71"/>
        <end position="199"/>
    </location>
</feature>